<dbReference type="SUPFAM" id="SSF47413">
    <property type="entry name" value="lambda repressor-like DNA-binding domains"/>
    <property type="match status" value="1"/>
</dbReference>
<dbReference type="SMART" id="SM00530">
    <property type="entry name" value="HTH_XRE"/>
    <property type="match status" value="1"/>
</dbReference>
<dbReference type="PROSITE" id="PS50943">
    <property type="entry name" value="HTH_CROC1"/>
    <property type="match status" value="1"/>
</dbReference>
<evidence type="ECO:0000256" key="4">
    <source>
        <dbReference type="ARBA" id="ARBA00023163"/>
    </source>
</evidence>
<protein>
    <submittedName>
        <fullName evidence="6">Helix-turn-helix domain-containing protein</fullName>
    </submittedName>
</protein>
<dbReference type="OrthoDB" id="1123084at2"/>
<dbReference type="GO" id="GO:0003677">
    <property type="term" value="F:DNA binding"/>
    <property type="evidence" value="ECO:0007669"/>
    <property type="project" value="UniProtKB-KW"/>
</dbReference>
<dbReference type="GO" id="GO:0003700">
    <property type="term" value="F:DNA-binding transcription factor activity"/>
    <property type="evidence" value="ECO:0007669"/>
    <property type="project" value="TreeGrafter"/>
</dbReference>
<keyword evidence="3" id="KW-0238">DNA-binding</keyword>
<evidence type="ECO:0000256" key="1">
    <source>
        <dbReference type="ARBA" id="ARBA00007227"/>
    </source>
</evidence>
<dbReference type="InterPro" id="IPR050807">
    <property type="entry name" value="TransReg_Diox_bact_type"/>
</dbReference>
<evidence type="ECO:0000313" key="7">
    <source>
        <dbReference type="Proteomes" id="UP000282837"/>
    </source>
</evidence>
<dbReference type="Proteomes" id="UP000282837">
    <property type="component" value="Unassembled WGS sequence"/>
</dbReference>
<keyword evidence="2" id="KW-0805">Transcription regulation</keyword>
<evidence type="ECO:0000256" key="2">
    <source>
        <dbReference type="ARBA" id="ARBA00023015"/>
    </source>
</evidence>
<accession>A0A3S2Y8Y2</accession>
<comment type="caution">
    <text evidence="6">The sequence shown here is derived from an EMBL/GenBank/DDBJ whole genome shotgun (WGS) entry which is preliminary data.</text>
</comment>
<dbReference type="CDD" id="cd00093">
    <property type="entry name" value="HTH_XRE"/>
    <property type="match status" value="1"/>
</dbReference>
<dbReference type="Pfam" id="PF13560">
    <property type="entry name" value="HTH_31"/>
    <property type="match status" value="1"/>
</dbReference>
<dbReference type="PANTHER" id="PTHR46797">
    <property type="entry name" value="HTH-TYPE TRANSCRIPTIONAL REGULATOR"/>
    <property type="match status" value="1"/>
</dbReference>
<organism evidence="6 7">
    <name type="scientific">Novosphingobium umbonatum</name>
    <dbReference type="NCBI Taxonomy" id="1908524"/>
    <lineage>
        <taxon>Bacteria</taxon>
        <taxon>Pseudomonadati</taxon>
        <taxon>Pseudomonadota</taxon>
        <taxon>Alphaproteobacteria</taxon>
        <taxon>Sphingomonadales</taxon>
        <taxon>Sphingomonadaceae</taxon>
        <taxon>Novosphingobium</taxon>
    </lineage>
</organism>
<dbReference type="PIRSF" id="PIRSF019251">
    <property type="entry name" value="Rv0465c"/>
    <property type="match status" value="1"/>
</dbReference>
<dbReference type="GO" id="GO:0005829">
    <property type="term" value="C:cytosol"/>
    <property type="evidence" value="ECO:0007669"/>
    <property type="project" value="TreeGrafter"/>
</dbReference>
<dbReference type="Gene3D" id="1.10.260.40">
    <property type="entry name" value="lambda repressor-like DNA-binding domains"/>
    <property type="match status" value="1"/>
</dbReference>
<keyword evidence="7" id="KW-1185">Reference proteome</keyword>
<sequence length="467" mass="52431">MKRRLYIGRFLKNLRETHGLRQADLAMRLGISAPYLSQLESDQRPLPLALADRLRDVFPVDWADMAEAPVDSTVTQLMEAASDPLLRDALPAEQIERVAEQFPQFAAQFAQLYRLHKRDTQRLEAMDEALGADTLTGGRLPWEEVRDWFHLADNYVHLIDSSAEAMAGALAHQLPTPDTAQLTDWFARKGITLNLQSGAPIRHYDEAARVLTLDAGQPQESLRFQLAYQLCSLALAGEIAETVAHAGLRTETARRLLSVGLSNYAAGALLMPYRAFRDAARRLRHDIDSMRQIFGTSFEQTCHRLSNLQRPHQRGVPIAFCRIDMAGNITKRHAANGLQFARFGGACPLWIAHEAVAIPDRLLCQVAEMPEGRRFVFMAKGLVKPSGAFFRPPRRYAVVLGCEVTLASEFIYADTLNLQCEEAVARIGVSCRICSRHDCHQRAYPPGDRQIDISTNQRGFIPYRIMD</sequence>
<reference evidence="6 7" key="1">
    <citation type="submission" date="2019-01" db="EMBL/GenBank/DDBJ databases">
        <authorList>
            <person name="Chen W.-M."/>
        </authorList>
    </citation>
    <scope>NUCLEOTIDE SEQUENCE [LARGE SCALE GENOMIC DNA]</scope>
    <source>
        <strain evidence="6 7">FSY-9</strain>
    </source>
</reference>
<dbReference type="PANTHER" id="PTHR46797:SF23">
    <property type="entry name" value="HTH-TYPE TRANSCRIPTIONAL REGULATOR SUTR"/>
    <property type="match status" value="1"/>
</dbReference>
<dbReference type="InterPro" id="IPR010359">
    <property type="entry name" value="IrrE_HExxH"/>
</dbReference>
<keyword evidence="4" id="KW-0804">Transcription</keyword>
<evidence type="ECO:0000313" key="6">
    <source>
        <dbReference type="EMBL" id="RVU05062.1"/>
    </source>
</evidence>
<dbReference type="EMBL" id="SACO01000006">
    <property type="protein sequence ID" value="RVU05062.1"/>
    <property type="molecule type" value="Genomic_DNA"/>
</dbReference>
<comment type="similarity">
    <text evidence="1">Belongs to the short-chain fatty acyl-CoA assimilation regulator (ScfR) family.</text>
</comment>
<dbReference type="InterPro" id="IPR010982">
    <property type="entry name" value="Lambda_DNA-bd_dom_sf"/>
</dbReference>
<evidence type="ECO:0000259" key="5">
    <source>
        <dbReference type="PROSITE" id="PS50943"/>
    </source>
</evidence>
<evidence type="ECO:0000256" key="3">
    <source>
        <dbReference type="ARBA" id="ARBA00023125"/>
    </source>
</evidence>
<dbReference type="AlphaFoldDB" id="A0A3S2Y8Y2"/>
<dbReference type="InterPro" id="IPR001387">
    <property type="entry name" value="Cro/C1-type_HTH"/>
</dbReference>
<gene>
    <name evidence="6" type="ORF">EOE18_10030</name>
</gene>
<dbReference type="InterPro" id="IPR018653">
    <property type="entry name" value="ScfR_C"/>
</dbReference>
<dbReference type="RefSeq" id="WP_127709030.1">
    <property type="nucleotide sequence ID" value="NZ_SACO01000006.1"/>
</dbReference>
<name>A0A3S2Y8Y2_9SPHN</name>
<dbReference type="Pfam" id="PF09856">
    <property type="entry name" value="ScfRs"/>
    <property type="match status" value="1"/>
</dbReference>
<dbReference type="Pfam" id="PF06114">
    <property type="entry name" value="Peptidase_M78"/>
    <property type="match status" value="1"/>
</dbReference>
<feature type="domain" description="HTH cro/C1-type" evidence="5">
    <location>
        <begin position="11"/>
        <end position="65"/>
    </location>
</feature>
<proteinExistence type="inferred from homology"/>
<dbReference type="InterPro" id="IPR026281">
    <property type="entry name" value="HTH_RamB"/>
</dbReference>